<keyword evidence="2" id="KW-1003">Cell membrane</keyword>
<feature type="transmembrane region" description="Helical" evidence="6">
    <location>
        <begin position="275"/>
        <end position="298"/>
    </location>
</feature>
<dbReference type="RefSeq" id="WP_019151642.1">
    <property type="nucleotide sequence ID" value="NZ_CP102252.1"/>
</dbReference>
<gene>
    <name evidence="7" type="ORF">NQ519_08210</name>
</gene>
<feature type="transmembrane region" description="Helical" evidence="6">
    <location>
        <begin position="471"/>
        <end position="496"/>
    </location>
</feature>
<organism evidence="7 8">
    <name type="scientific">Alistipes senegalensis JC50</name>
    <dbReference type="NCBI Taxonomy" id="1033732"/>
    <lineage>
        <taxon>Bacteria</taxon>
        <taxon>Pseudomonadati</taxon>
        <taxon>Bacteroidota</taxon>
        <taxon>Bacteroidia</taxon>
        <taxon>Bacteroidales</taxon>
        <taxon>Rikenellaceae</taxon>
        <taxon>Alistipes</taxon>
    </lineage>
</organism>
<evidence type="ECO:0000313" key="8">
    <source>
        <dbReference type="Proteomes" id="UP001058267"/>
    </source>
</evidence>
<evidence type="ECO:0000256" key="1">
    <source>
        <dbReference type="ARBA" id="ARBA00004651"/>
    </source>
</evidence>
<dbReference type="PANTHER" id="PTHR30250:SF26">
    <property type="entry name" value="PSMA PROTEIN"/>
    <property type="match status" value="1"/>
</dbReference>
<feature type="transmembrane region" description="Helical" evidence="6">
    <location>
        <begin position="98"/>
        <end position="117"/>
    </location>
</feature>
<sequence>MAAESRTAKSLKNSAVALGFYFVNLVLQFFSRKIFLDHLGAEVLGLNTTATNLLQFLNLAELGIGTAIACTLYKPLFDRDTAAINEIVSLQGWMYRRIAWVVIAGAVVLMCFFPWIFRKMPLPLWYAYASFGALLVSALLSYFVNYKQIVLSADQKEYKIQYSYKASMLVKTLCQIVAIKYLDNGYVWWLALEVGFAVVASAALNTVIRRTYPYLRTDLSAGKTLSRKYPDVITKIKQLFFHKIGGFALMQTSPIIIYAYASLTLVALYGNYMLIILGISSLMGAVFNSMNAGVGNLVAEGNKERIMSVFEELFSVRFLLSCTVCFGVYMLTPAFITLWIGPEYVLDNLTLGLMVATLYISLARSTVDAYINAYGLFSDIWAPVVEASINIGMSVLLGWFFGLHGILAGVLLSLLIVVFCWKPYFLFRRGLKEKLRTYVSMYAKHLSICFFTVLLVRFIISHINIVPDDSFYDFILVGIIYVSLFTLMLFVGLYLVTQGMKSFIYRFLKLSRRV</sequence>
<feature type="transmembrane region" description="Helical" evidence="6">
    <location>
        <begin position="244"/>
        <end position="269"/>
    </location>
</feature>
<evidence type="ECO:0000256" key="2">
    <source>
        <dbReference type="ARBA" id="ARBA00022475"/>
    </source>
</evidence>
<feature type="transmembrane region" description="Helical" evidence="6">
    <location>
        <begin position="345"/>
        <end position="362"/>
    </location>
</feature>
<feature type="transmembrane region" description="Helical" evidence="6">
    <location>
        <begin position="442"/>
        <end position="465"/>
    </location>
</feature>
<accession>A0ABY5V2D7</accession>
<feature type="transmembrane region" description="Helical" evidence="6">
    <location>
        <begin position="15"/>
        <end position="36"/>
    </location>
</feature>
<name>A0ABY5V2D7_9BACT</name>
<feature type="transmembrane region" description="Helical" evidence="6">
    <location>
        <begin position="123"/>
        <end position="144"/>
    </location>
</feature>
<reference evidence="7" key="1">
    <citation type="journal article" date="2022" name="Cell">
        <title>Design, construction, and in vivo augmentation of a complex gut microbiome.</title>
        <authorList>
            <person name="Cheng A.G."/>
            <person name="Ho P.Y."/>
            <person name="Aranda-Diaz A."/>
            <person name="Jain S."/>
            <person name="Yu F.B."/>
            <person name="Meng X."/>
            <person name="Wang M."/>
            <person name="Iakiviak M."/>
            <person name="Nagashima K."/>
            <person name="Zhao A."/>
            <person name="Murugkar P."/>
            <person name="Patil A."/>
            <person name="Atabakhsh K."/>
            <person name="Weakley A."/>
            <person name="Yan J."/>
            <person name="Brumbaugh A.R."/>
            <person name="Higginbottom S."/>
            <person name="Dimas A."/>
            <person name="Shiver A.L."/>
            <person name="Deutschbauer A."/>
            <person name="Neff N."/>
            <person name="Sonnenburg J.L."/>
            <person name="Huang K.C."/>
            <person name="Fischbach M.A."/>
        </authorList>
    </citation>
    <scope>NUCLEOTIDE SEQUENCE</scope>
    <source>
        <strain evidence="7">JC50</strain>
    </source>
</reference>
<comment type="subcellular location">
    <subcellularLocation>
        <location evidence="1">Cell membrane</location>
        <topology evidence="1">Multi-pass membrane protein</topology>
    </subcellularLocation>
</comment>
<dbReference type="InterPro" id="IPR050833">
    <property type="entry name" value="Poly_Biosynth_Transport"/>
</dbReference>
<keyword evidence="5 6" id="KW-0472">Membrane</keyword>
<evidence type="ECO:0000256" key="4">
    <source>
        <dbReference type="ARBA" id="ARBA00022989"/>
    </source>
</evidence>
<keyword evidence="4 6" id="KW-1133">Transmembrane helix</keyword>
<feature type="transmembrane region" description="Helical" evidence="6">
    <location>
        <begin position="374"/>
        <end position="393"/>
    </location>
</feature>
<feature type="transmembrane region" description="Helical" evidence="6">
    <location>
        <begin position="399"/>
        <end position="421"/>
    </location>
</feature>
<keyword evidence="8" id="KW-1185">Reference proteome</keyword>
<dbReference type="EMBL" id="CP102252">
    <property type="protein sequence ID" value="UWN63761.1"/>
    <property type="molecule type" value="Genomic_DNA"/>
</dbReference>
<dbReference type="PANTHER" id="PTHR30250">
    <property type="entry name" value="PST FAMILY PREDICTED COLANIC ACID TRANSPORTER"/>
    <property type="match status" value="1"/>
</dbReference>
<protein>
    <submittedName>
        <fullName evidence="7">Sugar transporter</fullName>
    </submittedName>
</protein>
<evidence type="ECO:0000313" key="7">
    <source>
        <dbReference type="EMBL" id="UWN63761.1"/>
    </source>
</evidence>
<feature type="transmembrane region" description="Helical" evidence="6">
    <location>
        <begin position="188"/>
        <end position="208"/>
    </location>
</feature>
<evidence type="ECO:0000256" key="6">
    <source>
        <dbReference type="SAM" id="Phobius"/>
    </source>
</evidence>
<keyword evidence="3 6" id="KW-0812">Transmembrane</keyword>
<keyword evidence="7" id="KW-0813">Transport</keyword>
<feature type="transmembrane region" description="Helical" evidence="6">
    <location>
        <begin position="318"/>
        <end position="339"/>
    </location>
</feature>
<proteinExistence type="predicted"/>
<evidence type="ECO:0000256" key="3">
    <source>
        <dbReference type="ARBA" id="ARBA00022692"/>
    </source>
</evidence>
<dbReference type="Proteomes" id="UP001058267">
    <property type="component" value="Chromosome"/>
</dbReference>
<evidence type="ECO:0000256" key="5">
    <source>
        <dbReference type="ARBA" id="ARBA00023136"/>
    </source>
</evidence>
<keyword evidence="7" id="KW-0762">Sugar transport</keyword>